<comment type="caution">
    <text evidence="8">The sequence shown here is derived from an EMBL/GenBank/DDBJ whole genome shotgun (WGS) entry which is preliminary data.</text>
</comment>
<evidence type="ECO:0000259" key="7">
    <source>
        <dbReference type="PROSITE" id="PS50249"/>
    </source>
</evidence>
<evidence type="ECO:0000256" key="2">
    <source>
        <dbReference type="ARBA" id="ARBA00022723"/>
    </source>
</evidence>
<reference evidence="8" key="1">
    <citation type="submission" date="2018-02" db="EMBL/GenBank/DDBJ databases">
        <authorList>
            <person name="Vasarhelyi B.M."/>
            <person name="Deshmukh S."/>
            <person name="Balint B."/>
            <person name="Kukolya J."/>
        </authorList>
    </citation>
    <scope>NUCLEOTIDE SEQUENCE</scope>
    <source>
        <strain evidence="8">KB22</strain>
    </source>
</reference>
<evidence type="ECO:0000256" key="4">
    <source>
        <dbReference type="ARBA" id="ARBA00022833"/>
    </source>
</evidence>
<dbReference type="NCBIfam" id="NF000642">
    <property type="entry name" value="PRK00024.1"/>
    <property type="match status" value="1"/>
</dbReference>
<gene>
    <name evidence="8" type="ORF">C4F49_02215</name>
</gene>
<dbReference type="AlphaFoldDB" id="A0A928UWP2"/>
<keyword evidence="3" id="KW-0378">Hydrolase</keyword>
<protein>
    <recommendedName>
        <fullName evidence="7">MPN domain-containing protein</fullName>
    </recommendedName>
</protein>
<organism evidence="8 9">
    <name type="scientific">Sphingobacterium hungaricum</name>
    <dbReference type="NCBI Taxonomy" id="2082723"/>
    <lineage>
        <taxon>Bacteria</taxon>
        <taxon>Pseudomonadati</taxon>
        <taxon>Bacteroidota</taxon>
        <taxon>Sphingobacteriia</taxon>
        <taxon>Sphingobacteriales</taxon>
        <taxon>Sphingobacteriaceae</taxon>
        <taxon>Sphingobacterium</taxon>
    </lineage>
</organism>
<dbReference type="EMBL" id="PRDK01000001">
    <property type="protein sequence ID" value="MBE8712494.1"/>
    <property type="molecule type" value="Genomic_DNA"/>
</dbReference>
<proteinExistence type="inferred from homology"/>
<evidence type="ECO:0000313" key="9">
    <source>
        <dbReference type="Proteomes" id="UP000616201"/>
    </source>
</evidence>
<dbReference type="InterPro" id="IPR037518">
    <property type="entry name" value="MPN"/>
</dbReference>
<dbReference type="GO" id="GO:0006508">
    <property type="term" value="P:proteolysis"/>
    <property type="evidence" value="ECO:0007669"/>
    <property type="project" value="UniProtKB-KW"/>
</dbReference>
<evidence type="ECO:0000256" key="3">
    <source>
        <dbReference type="ARBA" id="ARBA00022801"/>
    </source>
</evidence>
<evidence type="ECO:0000256" key="1">
    <source>
        <dbReference type="ARBA" id="ARBA00022670"/>
    </source>
</evidence>
<comment type="similarity">
    <text evidence="6">Belongs to the UPF0758 family.</text>
</comment>
<dbReference type="Gene3D" id="3.40.140.10">
    <property type="entry name" value="Cytidine Deaminase, domain 2"/>
    <property type="match status" value="1"/>
</dbReference>
<name>A0A928UWP2_9SPHI</name>
<dbReference type="CDD" id="cd08071">
    <property type="entry name" value="MPN_DUF2466"/>
    <property type="match status" value="1"/>
</dbReference>
<sequence length="231" mass="26224">MVMSKLVIREWAEADRPREKLMLQGRRALTNAELLAILIGSGSRDESAVELCKRVLSSTNNNLDTLSKLEITDLCEFKGIGEAKAIGIIAAMELGRRRKEVYVEPVPILNSSKKVFDYFREQLQDLSHEEFWVIYLNTACKVLDKQLIGRGGNEFTPVDVRIILRYALMNKAHSMILIHNHPSGTKNASHADKILTKKIVDAAQIMDIRINDHIIFTDRGYFSFRDEGILP</sequence>
<keyword evidence="2" id="KW-0479">Metal-binding</keyword>
<keyword evidence="9" id="KW-1185">Reference proteome</keyword>
<dbReference type="PROSITE" id="PS01302">
    <property type="entry name" value="UPF0758"/>
    <property type="match status" value="1"/>
</dbReference>
<dbReference type="PANTHER" id="PTHR30471:SF3">
    <property type="entry name" value="UPF0758 PROTEIN YEES-RELATED"/>
    <property type="match status" value="1"/>
</dbReference>
<dbReference type="InterPro" id="IPR001405">
    <property type="entry name" value="UPF0758"/>
</dbReference>
<evidence type="ECO:0000256" key="6">
    <source>
        <dbReference type="RuleBase" id="RU003797"/>
    </source>
</evidence>
<accession>A0A928UWP2</accession>
<evidence type="ECO:0000256" key="5">
    <source>
        <dbReference type="ARBA" id="ARBA00023049"/>
    </source>
</evidence>
<dbReference type="InterPro" id="IPR020891">
    <property type="entry name" value="UPF0758_CS"/>
</dbReference>
<feature type="domain" description="MPN" evidence="7">
    <location>
        <begin position="108"/>
        <end position="230"/>
    </location>
</feature>
<dbReference type="Pfam" id="PF04002">
    <property type="entry name" value="RadC"/>
    <property type="match status" value="1"/>
</dbReference>
<evidence type="ECO:0000313" key="8">
    <source>
        <dbReference type="EMBL" id="MBE8712494.1"/>
    </source>
</evidence>
<keyword evidence="1" id="KW-0645">Protease</keyword>
<dbReference type="Pfam" id="PF20582">
    <property type="entry name" value="UPF0758_N"/>
    <property type="match status" value="1"/>
</dbReference>
<dbReference type="NCBIfam" id="TIGR00608">
    <property type="entry name" value="radc"/>
    <property type="match status" value="1"/>
</dbReference>
<keyword evidence="4" id="KW-0862">Zinc</keyword>
<dbReference type="GO" id="GO:0046872">
    <property type="term" value="F:metal ion binding"/>
    <property type="evidence" value="ECO:0007669"/>
    <property type="project" value="UniProtKB-KW"/>
</dbReference>
<dbReference type="Proteomes" id="UP000616201">
    <property type="component" value="Unassembled WGS sequence"/>
</dbReference>
<dbReference type="PANTHER" id="PTHR30471">
    <property type="entry name" value="DNA REPAIR PROTEIN RADC"/>
    <property type="match status" value="1"/>
</dbReference>
<keyword evidence="5" id="KW-0482">Metalloprotease</keyword>
<dbReference type="PROSITE" id="PS50249">
    <property type="entry name" value="MPN"/>
    <property type="match status" value="1"/>
</dbReference>
<dbReference type="InterPro" id="IPR046778">
    <property type="entry name" value="UPF0758_N"/>
</dbReference>
<dbReference type="InterPro" id="IPR025657">
    <property type="entry name" value="RadC_JAB"/>
</dbReference>
<dbReference type="GO" id="GO:0008237">
    <property type="term" value="F:metallopeptidase activity"/>
    <property type="evidence" value="ECO:0007669"/>
    <property type="project" value="UniProtKB-KW"/>
</dbReference>